<keyword evidence="2" id="KW-1185">Reference proteome</keyword>
<evidence type="ECO:0000313" key="3">
    <source>
        <dbReference type="WBParaSite" id="ALUE_0000938701-mRNA-1"/>
    </source>
</evidence>
<name>A0A0M3I015_ASCLU</name>
<dbReference type="PANTHER" id="PTHR31967:SF10">
    <property type="entry name" value="NUCLEOTIDE-DIPHOSPHO-SUGAR TRANSFERASE DOMAIN-CONTAINING PROTEIN"/>
    <property type="match status" value="1"/>
</dbReference>
<accession>A0A0M3I015</accession>
<feature type="domain" description="Nucleotide-diphospho-sugar transferase" evidence="1">
    <location>
        <begin position="370"/>
        <end position="446"/>
    </location>
</feature>
<dbReference type="Proteomes" id="UP000036681">
    <property type="component" value="Unplaced"/>
</dbReference>
<proteinExistence type="predicted"/>
<dbReference type="InterPro" id="IPR005069">
    <property type="entry name" value="Nucl-diP-sugar_transferase"/>
</dbReference>
<organism evidence="2 3">
    <name type="scientific">Ascaris lumbricoides</name>
    <name type="common">Giant roundworm</name>
    <dbReference type="NCBI Taxonomy" id="6252"/>
    <lineage>
        <taxon>Eukaryota</taxon>
        <taxon>Metazoa</taxon>
        <taxon>Ecdysozoa</taxon>
        <taxon>Nematoda</taxon>
        <taxon>Chromadorea</taxon>
        <taxon>Rhabditida</taxon>
        <taxon>Spirurina</taxon>
        <taxon>Ascaridomorpha</taxon>
        <taxon>Ascaridoidea</taxon>
        <taxon>Ascarididae</taxon>
        <taxon>Ascaris</taxon>
    </lineage>
</organism>
<dbReference type="Pfam" id="PF03407">
    <property type="entry name" value="Nucleotid_trans"/>
    <property type="match status" value="2"/>
</dbReference>
<evidence type="ECO:0000259" key="1">
    <source>
        <dbReference type="Pfam" id="PF03407"/>
    </source>
</evidence>
<dbReference type="WBParaSite" id="ALUE_0000938701-mRNA-1">
    <property type="protein sequence ID" value="ALUE_0000938701-mRNA-1"/>
    <property type="gene ID" value="ALUE_0000938701"/>
</dbReference>
<dbReference type="AlphaFoldDB" id="A0A0M3I015"/>
<evidence type="ECO:0000313" key="2">
    <source>
        <dbReference type="Proteomes" id="UP000036681"/>
    </source>
</evidence>
<feature type="domain" description="Nucleotide-diphospho-sugar transferase" evidence="1">
    <location>
        <begin position="164"/>
        <end position="335"/>
    </location>
</feature>
<protein>
    <submittedName>
        <fullName evidence="3">Nucleotid_trans domain-containing protein</fullName>
    </submittedName>
</protein>
<reference evidence="3" key="1">
    <citation type="submission" date="2017-02" db="UniProtKB">
        <authorList>
            <consortium name="WormBaseParasite"/>
        </authorList>
    </citation>
    <scope>IDENTIFICATION</scope>
</reference>
<dbReference type="PANTHER" id="PTHR31967">
    <property type="entry name" value="GROUNDHOG (HEDGEHOG-LIKE FAMILY)-RELATED"/>
    <property type="match status" value="1"/>
</dbReference>
<sequence length="482" mass="56172">MRIELKFYQPIVLAILFHFFRKLAISNDALQFIQQHQWQVDLSTFYNNTALAEALDTIDESPAFLMLNKALLRGFPMRIELKFYQPIVLAILFHFFRKLAISNDALQFIQQHQWQVDLSTFYNSTALAEALDTIDESPAFLMLNKHAVNVTLNWLCNVVNFKNVHNRLIILAFDTDTYKTLKRAWPNLQVLHWKIPVMDRRFSAGDGRYQMFQLLRSNLCAYLASLGRDFWMIQSDTYWRENLFEIVDPKLMLNDDENLLFDQEGSDGLLTEMIAGGNYFVKADQRSVLFFNELSRRLLTYYSTDNNIMGGLCSYRYAGNKCSFIPYRSVLFFNELSRRLLTYYSTDNNIMGGLCSYRYAGNKCSFIPYRSVLFFNELSRRLLTYYSTDNNIMGGLCSYRYAGNKCSFIPYRILSNWRWHTGERKHLPLLMQFDGGAGSETKLQQMQQLGATFVIPETLGGNQQAQCNYSISQTPEYAITKR</sequence>